<feature type="compositionally biased region" description="Polar residues" evidence="1">
    <location>
        <begin position="30"/>
        <end position="47"/>
    </location>
</feature>
<evidence type="ECO:0000313" key="3">
    <source>
        <dbReference type="Proteomes" id="UP000799757"/>
    </source>
</evidence>
<gene>
    <name evidence="2" type="ORF">K505DRAFT_374467</name>
</gene>
<organism evidence="2 3">
    <name type="scientific">Melanomma pulvis-pyrius CBS 109.77</name>
    <dbReference type="NCBI Taxonomy" id="1314802"/>
    <lineage>
        <taxon>Eukaryota</taxon>
        <taxon>Fungi</taxon>
        <taxon>Dikarya</taxon>
        <taxon>Ascomycota</taxon>
        <taxon>Pezizomycotina</taxon>
        <taxon>Dothideomycetes</taxon>
        <taxon>Pleosporomycetidae</taxon>
        <taxon>Pleosporales</taxon>
        <taxon>Melanommataceae</taxon>
        <taxon>Melanomma</taxon>
    </lineage>
</organism>
<accession>A0A6A6XDY6</accession>
<evidence type="ECO:0000256" key="1">
    <source>
        <dbReference type="SAM" id="MobiDB-lite"/>
    </source>
</evidence>
<evidence type="ECO:0000313" key="2">
    <source>
        <dbReference type="EMBL" id="KAF2794662.1"/>
    </source>
</evidence>
<sequence>MPSSASSHNFSLPSFVYRSRSHQDLRPREQNSSILYTTAAHSATETALPNIREESSALLSNNGDDDVTALPHPTREPRRKISFWGRPASPSTEKQSAVLKKRAPTVTTSVAASAPGTRATSPKIKRSKRTWARIASKFKKPFRGLKFGKGLMGSEKKAPPVIGAPSDFQHLESGAGPERRRAHGRYSLGAGDVLEVVLEESHGQDSEWEDYDE</sequence>
<protein>
    <submittedName>
        <fullName evidence="2">Uncharacterized protein</fullName>
    </submittedName>
</protein>
<proteinExistence type="predicted"/>
<name>A0A6A6XDY6_9PLEO</name>
<feature type="region of interest" description="Disordered" evidence="1">
    <location>
        <begin position="150"/>
        <end position="186"/>
    </location>
</feature>
<feature type="region of interest" description="Disordered" evidence="1">
    <location>
        <begin position="1"/>
        <end position="124"/>
    </location>
</feature>
<reference evidence="2" key="1">
    <citation type="journal article" date="2020" name="Stud. Mycol.">
        <title>101 Dothideomycetes genomes: a test case for predicting lifestyles and emergence of pathogens.</title>
        <authorList>
            <person name="Haridas S."/>
            <person name="Albert R."/>
            <person name="Binder M."/>
            <person name="Bloem J."/>
            <person name="Labutti K."/>
            <person name="Salamov A."/>
            <person name="Andreopoulos B."/>
            <person name="Baker S."/>
            <person name="Barry K."/>
            <person name="Bills G."/>
            <person name="Bluhm B."/>
            <person name="Cannon C."/>
            <person name="Castanera R."/>
            <person name="Culley D."/>
            <person name="Daum C."/>
            <person name="Ezra D."/>
            <person name="Gonzalez J."/>
            <person name="Henrissat B."/>
            <person name="Kuo A."/>
            <person name="Liang C."/>
            <person name="Lipzen A."/>
            <person name="Lutzoni F."/>
            <person name="Magnuson J."/>
            <person name="Mondo S."/>
            <person name="Nolan M."/>
            <person name="Ohm R."/>
            <person name="Pangilinan J."/>
            <person name="Park H.-J."/>
            <person name="Ramirez L."/>
            <person name="Alfaro M."/>
            <person name="Sun H."/>
            <person name="Tritt A."/>
            <person name="Yoshinaga Y."/>
            <person name="Zwiers L.-H."/>
            <person name="Turgeon B."/>
            <person name="Goodwin S."/>
            <person name="Spatafora J."/>
            <person name="Crous P."/>
            <person name="Grigoriev I."/>
        </authorList>
    </citation>
    <scope>NUCLEOTIDE SEQUENCE</scope>
    <source>
        <strain evidence="2">CBS 109.77</strain>
    </source>
</reference>
<feature type="compositionally biased region" description="Polar residues" evidence="1">
    <location>
        <begin position="1"/>
        <end position="12"/>
    </location>
</feature>
<dbReference type="AlphaFoldDB" id="A0A6A6XDY6"/>
<dbReference type="Proteomes" id="UP000799757">
    <property type="component" value="Unassembled WGS sequence"/>
</dbReference>
<feature type="compositionally biased region" description="Low complexity" evidence="1">
    <location>
        <begin position="104"/>
        <end position="117"/>
    </location>
</feature>
<dbReference type="EMBL" id="MU001883">
    <property type="protein sequence ID" value="KAF2794662.1"/>
    <property type="molecule type" value="Genomic_DNA"/>
</dbReference>
<keyword evidence="3" id="KW-1185">Reference proteome</keyword>